<evidence type="ECO:0000256" key="4">
    <source>
        <dbReference type="ARBA" id="ARBA00022771"/>
    </source>
</evidence>
<dbReference type="InterPro" id="IPR011029">
    <property type="entry name" value="DEATH-like_dom_sf"/>
</dbReference>
<dbReference type="GO" id="GO:0048471">
    <property type="term" value="C:perinuclear region of cytoplasm"/>
    <property type="evidence" value="ECO:0007669"/>
    <property type="project" value="UniProtKB-ARBA"/>
</dbReference>
<dbReference type="GO" id="GO:0031398">
    <property type="term" value="P:positive regulation of protein ubiquitination"/>
    <property type="evidence" value="ECO:0007669"/>
    <property type="project" value="TreeGrafter"/>
</dbReference>
<comment type="caution">
    <text evidence="9">The sequence shown here is derived from an EMBL/GenBank/DDBJ whole genome shotgun (WGS) entry which is preliminary data.</text>
</comment>
<dbReference type="GO" id="GO:0070936">
    <property type="term" value="P:protein K48-linked ubiquitination"/>
    <property type="evidence" value="ECO:0007669"/>
    <property type="project" value="UniProtKB-ARBA"/>
</dbReference>
<reference evidence="9 10" key="1">
    <citation type="submission" date="2016-03" db="EMBL/GenBank/DDBJ databases">
        <title>EvidentialGene: Evidence-directed Construction of Genes on Genomes.</title>
        <authorList>
            <person name="Gilbert D.G."/>
            <person name="Choi J.-H."/>
            <person name="Mockaitis K."/>
            <person name="Colbourne J."/>
            <person name="Pfrender M."/>
        </authorList>
    </citation>
    <scope>NUCLEOTIDE SEQUENCE [LARGE SCALE GENOMIC DNA]</scope>
    <source>
        <strain evidence="9 10">Xinb3</strain>
        <tissue evidence="9">Complete organism</tissue>
    </source>
</reference>
<dbReference type="Pfam" id="PF00653">
    <property type="entry name" value="BIR"/>
    <property type="match status" value="2"/>
</dbReference>
<dbReference type="Pfam" id="PF13920">
    <property type="entry name" value="zf-C3HC4_3"/>
    <property type="match status" value="1"/>
</dbReference>
<feature type="region of interest" description="Disordered" evidence="7">
    <location>
        <begin position="362"/>
        <end position="420"/>
    </location>
</feature>
<protein>
    <submittedName>
        <fullName evidence="9">Baculoviral IAP repeat-containing protein 8</fullName>
    </submittedName>
</protein>
<dbReference type="PROSITE" id="PS01282">
    <property type="entry name" value="BIR_REPEAT_1"/>
    <property type="match status" value="2"/>
</dbReference>
<dbReference type="Gene3D" id="1.10.8.10">
    <property type="entry name" value="DNA helicase RuvA subunit, C-terminal domain"/>
    <property type="match status" value="1"/>
</dbReference>
<dbReference type="SUPFAM" id="SSF57924">
    <property type="entry name" value="Inhibitor of apoptosis (IAP) repeat"/>
    <property type="match status" value="2"/>
</dbReference>
<dbReference type="GO" id="GO:0089720">
    <property type="term" value="F:caspase binding"/>
    <property type="evidence" value="ECO:0007669"/>
    <property type="project" value="UniProtKB-ARBA"/>
</dbReference>
<evidence type="ECO:0000256" key="2">
    <source>
        <dbReference type="ARBA" id="ARBA00022703"/>
    </source>
</evidence>
<dbReference type="EMBL" id="LRGB01000084">
    <property type="protein sequence ID" value="KZS21018.1"/>
    <property type="molecule type" value="Genomic_DNA"/>
</dbReference>
<dbReference type="Gene3D" id="1.10.1170.10">
    <property type="entry name" value="Inhibitor Of Apoptosis Protein (2mihbC-IAP-1), Chain A"/>
    <property type="match status" value="2"/>
</dbReference>
<evidence type="ECO:0000313" key="9">
    <source>
        <dbReference type="EMBL" id="KZS21018.1"/>
    </source>
</evidence>
<dbReference type="GO" id="GO:0043027">
    <property type="term" value="F:cysteine-type endopeptidase inhibitor activity involved in apoptotic process"/>
    <property type="evidence" value="ECO:0007669"/>
    <property type="project" value="UniProtKB-ARBA"/>
</dbReference>
<keyword evidence="2" id="KW-0053">Apoptosis</keyword>
<dbReference type="GO" id="GO:0006915">
    <property type="term" value="P:apoptotic process"/>
    <property type="evidence" value="ECO:0007669"/>
    <property type="project" value="UniProtKB-KW"/>
</dbReference>
<evidence type="ECO:0000256" key="6">
    <source>
        <dbReference type="PROSITE-ProRule" id="PRU00175"/>
    </source>
</evidence>
<dbReference type="GO" id="GO:0061630">
    <property type="term" value="F:ubiquitin protein ligase activity"/>
    <property type="evidence" value="ECO:0007669"/>
    <property type="project" value="TreeGrafter"/>
</dbReference>
<dbReference type="CDD" id="cd16713">
    <property type="entry name" value="RING-HC_BIRC2_3_7"/>
    <property type="match status" value="1"/>
</dbReference>
<sequence>MPQEWIVLKREDIRLRTFNEHFSATFLNPLALAKAGFFYVGVDDQVQCAFCRGVVKDWEVDDDPVREHQRLFPSCPFVLGLPVGNVPLGEDQSHHALVERATSLPVPQQMNTGFGATHHFTSQMRPDAFPDTEPRSTENMQLDALVGENLEELGIRKHTGPRYITYATLDARLKSYGHWPPQLKQTPRAMAQAGFFHLGVNDHVNCFHCGSGLRNWEPDDDPWLEHARWFPQCRFVMLMKGEQYIKEAKESMSTPKVKHSLAASVGSQRSPPREVSEAELRSLLGTPIVQTVLAMGVDLSRVKQALKYQIRNTGQPFDTVDSLLEAAIEFQHYNEHRQSLENGNYEDVEWPSATSLSSVSRHSSSAENIREEHLISLSTSDSRRRVTNEDAPLASQIRSETPAHQETAIPKVPENSENVTGNLCTSEVSAQLGAQCTATDRTQILEEEIRRLKEARLCKVCLDEEVSIAYIPCGHIVTCVQCAAALEHCPLCRKNIKGTVRIFLS</sequence>
<dbReference type="STRING" id="35525.A0A162S4Z3"/>
<evidence type="ECO:0000313" key="10">
    <source>
        <dbReference type="Proteomes" id="UP000076858"/>
    </source>
</evidence>
<dbReference type="FunFam" id="1.10.1170.10:FF:000003">
    <property type="entry name" value="E3 ubiquitin-protein ligase XIAP"/>
    <property type="match status" value="1"/>
</dbReference>
<keyword evidence="3" id="KW-0479">Metal-binding</keyword>
<dbReference type="GO" id="GO:0005829">
    <property type="term" value="C:cytosol"/>
    <property type="evidence" value="ECO:0007669"/>
    <property type="project" value="UniProtKB-ARBA"/>
</dbReference>
<dbReference type="FunFam" id="3.30.40.10:FF:000184">
    <property type="entry name" value="Baculoviral IAP repeat containing 2"/>
    <property type="match status" value="1"/>
</dbReference>
<dbReference type="FunFam" id="1.10.1170.10:FF:000002">
    <property type="entry name" value="Baculoviral IAP repeat containing 7"/>
    <property type="match status" value="1"/>
</dbReference>
<dbReference type="AlphaFoldDB" id="A0A162S4Z3"/>
<evidence type="ECO:0000259" key="8">
    <source>
        <dbReference type="PROSITE" id="PS50089"/>
    </source>
</evidence>
<keyword evidence="5" id="KW-0862">Zinc</keyword>
<accession>A0A162S4Z3</accession>
<evidence type="ECO:0000256" key="5">
    <source>
        <dbReference type="ARBA" id="ARBA00022833"/>
    </source>
</evidence>
<dbReference type="InterPro" id="IPR001370">
    <property type="entry name" value="BIR_rpt"/>
</dbReference>
<dbReference type="GO" id="GO:0031625">
    <property type="term" value="F:ubiquitin protein ligase binding"/>
    <property type="evidence" value="ECO:0007669"/>
    <property type="project" value="UniProtKB-ARBA"/>
</dbReference>
<keyword evidence="4 6" id="KW-0863">Zinc-finger</keyword>
<dbReference type="InterPro" id="IPR050784">
    <property type="entry name" value="IAP"/>
</dbReference>
<dbReference type="CDD" id="cd00022">
    <property type="entry name" value="BIR"/>
    <property type="match status" value="2"/>
</dbReference>
<evidence type="ECO:0000256" key="7">
    <source>
        <dbReference type="SAM" id="MobiDB-lite"/>
    </source>
</evidence>
<organism evidence="9 10">
    <name type="scientific">Daphnia magna</name>
    <dbReference type="NCBI Taxonomy" id="35525"/>
    <lineage>
        <taxon>Eukaryota</taxon>
        <taxon>Metazoa</taxon>
        <taxon>Ecdysozoa</taxon>
        <taxon>Arthropoda</taxon>
        <taxon>Crustacea</taxon>
        <taxon>Branchiopoda</taxon>
        <taxon>Diplostraca</taxon>
        <taxon>Cladocera</taxon>
        <taxon>Anomopoda</taxon>
        <taxon>Daphniidae</taxon>
        <taxon>Daphnia</taxon>
    </lineage>
</organism>
<dbReference type="PANTHER" id="PTHR10044">
    <property type="entry name" value="INHIBITOR OF APOPTOSIS"/>
    <property type="match status" value="1"/>
</dbReference>
<keyword evidence="10" id="KW-1185">Reference proteome</keyword>
<dbReference type="PANTHER" id="PTHR10044:SF139">
    <property type="entry name" value="DEATH-ASSOCIATED INHIBITOR OF APOPTOSIS 2"/>
    <property type="match status" value="1"/>
</dbReference>
<dbReference type="GO" id="GO:0008270">
    <property type="term" value="F:zinc ion binding"/>
    <property type="evidence" value="ECO:0007669"/>
    <property type="project" value="UniProtKB-KW"/>
</dbReference>
<feature type="domain" description="RING-type" evidence="8">
    <location>
        <begin position="458"/>
        <end position="493"/>
    </location>
</feature>
<dbReference type="Proteomes" id="UP000076858">
    <property type="component" value="Unassembled WGS sequence"/>
</dbReference>
<dbReference type="CDD" id="cd14321">
    <property type="entry name" value="UBA_IAPs"/>
    <property type="match status" value="1"/>
</dbReference>
<dbReference type="GO" id="GO:0043066">
    <property type="term" value="P:negative regulation of apoptotic process"/>
    <property type="evidence" value="ECO:0007669"/>
    <property type="project" value="TreeGrafter"/>
</dbReference>
<dbReference type="InterPro" id="IPR001841">
    <property type="entry name" value="Znf_RING"/>
</dbReference>
<dbReference type="GO" id="GO:0005634">
    <property type="term" value="C:nucleus"/>
    <property type="evidence" value="ECO:0007669"/>
    <property type="project" value="TreeGrafter"/>
</dbReference>
<dbReference type="PROSITE" id="PS50089">
    <property type="entry name" value="ZF_RING_2"/>
    <property type="match status" value="1"/>
</dbReference>
<evidence type="ECO:0000256" key="3">
    <source>
        <dbReference type="ARBA" id="ARBA00022723"/>
    </source>
</evidence>
<gene>
    <name evidence="9" type="ORF">APZ42_012138</name>
</gene>
<comment type="similarity">
    <text evidence="1">Belongs to the IAP family.</text>
</comment>
<evidence type="ECO:0000256" key="1">
    <source>
        <dbReference type="ARBA" id="ARBA00006672"/>
    </source>
</evidence>
<proteinExistence type="inferred from homology"/>
<name>A0A162S4Z3_9CRUS</name>
<dbReference type="GO" id="GO:0004869">
    <property type="term" value="F:cysteine-type endopeptidase inhibitor activity"/>
    <property type="evidence" value="ECO:0007669"/>
    <property type="project" value="UniProtKB-ARBA"/>
</dbReference>
<dbReference type="OrthoDB" id="6381071at2759"/>
<dbReference type="GO" id="GO:0051726">
    <property type="term" value="P:regulation of cell cycle"/>
    <property type="evidence" value="ECO:0007669"/>
    <property type="project" value="TreeGrafter"/>
</dbReference>
<dbReference type="PROSITE" id="PS50143">
    <property type="entry name" value="BIR_REPEAT_2"/>
    <property type="match status" value="2"/>
</dbReference>
<dbReference type="SMART" id="SM00238">
    <property type="entry name" value="BIR"/>
    <property type="match status" value="2"/>
</dbReference>
<dbReference type="Gene3D" id="1.10.533.10">
    <property type="entry name" value="Death Domain, Fas"/>
    <property type="match status" value="1"/>
</dbReference>